<dbReference type="Pfam" id="PF13377">
    <property type="entry name" value="Peripla_BP_3"/>
    <property type="match status" value="1"/>
</dbReference>
<sequence>MEKKFVSAKDVAKLANVSQSTVSRVFTPGASVSEKVRRKVLEVAEELNYRPNALARGLINKKTNIVGLAMKDIQNPFYHEVLGMFSMKLREKGYNVLFVYTKNEEIQQEEINHFLEYNVEGIIITDALLSSNVVAKIHDNNIPITLFNRYHKDIPCNSVSSDNINASKEIASYFYEQGYRDIVYITGKINTSTNKDRQKGFIEYLKEKKIEVTILEGNYTYEKSYYLTKKMIENGHRPEAIFGANDITAIGALDALREKNISVPEETAVIGFDNIKMASWPSYMLSTWVQPIEKMVDEAIHLLLNNDRVNSPKAVKLKGKFIHRNTTK</sequence>
<keyword evidence="3" id="KW-0238">DNA-binding</keyword>
<proteinExistence type="predicted"/>
<dbReference type="Pfam" id="PF00356">
    <property type="entry name" value="LacI"/>
    <property type="match status" value="1"/>
</dbReference>
<keyword evidence="2" id="KW-0805">Transcription regulation</keyword>
<dbReference type="GO" id="GO:0003700">
    <property type="term" value="F:DNA-binding transcription factor activity"/>
    <property type="evidence" value="ECO:0007669"/>
    <property type="project" value="TreeGrafter"/>
</dbReference>
<evidence type="ECO:0000259" key="5">
    <source>
        <dbReference type="PROSITE" id="PS50932"/>
    </source>
</evidence>
<dbReference type="Gene3D" id="1.10.260.40">
    <property type="entry name" value="lambda repressor-like DNA-binding domains"/>
    <property type="match status" value="1"/>
</dbReference>
<evidence type="ECO:0000256" key="3">
    <source>
        <dbReference type="ARBA" id="ARBA00023125"/>
    </source>
</evidence>
<dbReference type="SUPFAM" id="SSF47413">
    <property type="entry name" value="lambda repressor-like DNA-binding domains"/>
    <property type="match status" value="1"/>
</dbReference>
<dbReference type="GO" id="GO:0000976">
    <property type="term" value="F:transcription cis-regulatory region binding"/>
    <property type="evidence" value="ECO:0007669"/>
    <property type="project" value="TreeGrafter"/>
</dbReference>
<dbReference type="InterPro" id="IPR046335">
    <property type="entry name" value="LacI/GalR-like_sensor"/>
</dbReference>
<dbReference type="PANTHER" id="PTHR30146">
    <property type="entry name" value="LACI-RELATED TRANSCRIPTIONAL REPRESSOR"/>
    <property type="match status" value="1"/>
</dbReference>
<reference evidence="6 7" key="1">
    <citation type="submission" date="2019-07" db="EMBL/GenBank/DDBJ databases">
        <title>Whole genome shotgun sequence of Oceanobacillus sojae NBRC 105379.</title>
        <authorList>
            <person name="Hosoyama A."/>
            <person name="Uohara A."/>
            <person name="Ohji S."/>
            <person name="Ichikawa N."/>
        </authorList>
    </citation>
    <scope>NUCLEOTIDE SEQUENCE [LARGE SCALE GENOMIC DNA]</scope>
    <source>
        <strain evidence="6 7">NBRC 105379</strain>
    </source>
</reference>
<dbReference type="PROSITE" id="PS50932">
    <property type="entry name" value="HTH_LACI_2"/>
    <property type="match status" value="1"/>
</dbReference>
<protein>
    <submittedName>
        <fullName evidence="6">LacI family transcriptional regulator</fullName>
    </submittedName>
</protein>
<keyword evidence="7" id="KW-1185">Reference proteome</keyword>
<keyword evidence="4" id="KW-0804">Transcription</keyword>
<dbReference type="PANTHER" id="PTHR30146:SF95">
    <property type="entry name" value="RIBOSE OPERON REPRESSOR"/>
    <property type="match status" value="1"/>
</dbReference>
<organism evidence="6 7">
    <name type="scientific">Oceanobacillus sojae</name>
    <dbReference type="NCBI Taxonomy" id="582851"/>
    <lineage>
        <taxon>Bacteria</taxon>
        <taxon>Bacillati</taxon>
        <taxon>Bacillota</taxon>
        <taxon>Bacilli</taxon>
        <taxon>Bacillales</taxon>
        <taxon>Bacillaceae</taxon>
        <taxon>Oceanobacillus</taxon>
    </lineage>
</organism>
<dbReference type="InterPro" id="IPR028082">
    <property type="entry name" value="Peripla_BP_I"/>
</dbReference>
<dbReference type="EMBL" id="BJYM01000013">
    <property type="protein sequence ID" value="GEN88337.1"/>
    <property type="molecule type" value="Genomic_DNA"/>
</dbReference>
<dbReference type="CDD" id="cd06278">
    <property type="entry name" value="PBP1_LacI-like"/>
    <property type="match status" value="1"/>
</dbReference>
<dbReference type="InterPro" id="IPR000843">
    <property type="entry name" value="HTH_LacI"/>
</dbReference>
<keyword evidence="1" id="KW-0678">Repressor</keyword>
<gene>
    <name evidence="6" type="ORF">OSO01_30760</name>
</gene>
<dbReference type="CDD" id="cd01392">
    <property type="entry name" value="HTH_LacI"/>
    <property type="match status" value="1"/>
</dbReference>
<dbReference type="RefSeq" id="WP_147211297.1">
    <property type="nucleotide sequence ID" value="NZ_BJYM01000013.1"/>
</dbReference>
<accession>A0A511ZLL0</accession>
<dbReference type="Gene3D" id="3.40.50.2300">
    <property type="match status" value="2"/>
</dbReference>
<evidence type="ECO:0000256" key="4">
    <source>
        <dbReference type="ARBA" id="ARBA00023163"/>
    </source>
</evidence>
<evidence type="ECO:0000313" key="7">
    <source>
        <dbReference type="Proteomes" id="UP000321558"/>
    </source>
</evidence>
<dbReference type="SUPFAM" id="SSF53822">
    <property type="entry name" value="Periplasmic binding protein-like I"/>
    <property type="match status" value="1"/>
</dbReference>
<feature type="domain" description="HTH lacI-type" evidence="5">
    <location>
        <begin position="6"/>
        <end position="60"/>
    </location>
</feature>
<dbReference type="InterPro" id="IPR010982">
    <property type="entry name" value="Lambda_DNA-bd_dom_sf"/>
</dbReference>
<dbReference type="OrthoDB" id="9775106at2"/>
<comment type="caution">
    <text evidence="6">The sequence shown here is derived from an EMBL/GenBank/DDBJ whole genome shotgun (WGS) entry which is preliminary data.</text>
</comment>
<evidence type="ECO:0000256" key="2">
    <source>
        <dbReference type="ARBA" id="ARBA00023015"/>
    </source>
</evidence>
<dbReference type="Proteomes" id="UP000321558">
    <property type="component" value="Unassembled WGS sequence"/>
</dbReference>
<name>A0A511ZLL0_9BACI</name>
<evidence type="ECO:0000313" key="6">
    <source>
        <dbReference type="EMBL" id="GEN88337.1"/>
    </source>
</evidence>
<dbReference type="AlphaFoldDB" id="A0A511ZLL0"/>
<dbReference type="SMART" id="SM00354">
    <property type="entry name" value="HTH_LACI"/>
    <property type="match status" value="1"/>
</dbReference>
<evidence type="ECO:0000256" key="1">
    <source>
        <dbReference type="ARBA" id="ARBA00022491"/>
    </source>
</evidence>